<accession>A0AAW6TFT3</accession>
<comment type="caution">
    <text evidence="3">The sequence shown here is derived from an EMBL/GenBank/DDBJ whole genome shotgun (WGS) entry which is preliminary data.</text>
</comment>
<name>A0AAW6TFT3_FAUOS</name>
<dbReference type="GO" id="GO:0003677">
    <property type="term" value="F:DNA binding"/>
    <property type="evidence" value="ECO:0007669"/>
    <property type="project" value="InterPro"/>
</dbReference>
<dbReference type="GO" id="GO:0006310">
    <property type="term" value="P:DNA recombination"/>
    <property type="evidence" value="ECO:0007669"/>
    <property type="project" value="UniProtKB-KW"/>
</dbReference>
<reference evidence="3" key="1">
    <citation type="submission" date="2019-04" db="EMBL/GenBank/DDBJ databases">
        <title>Moraxella osloensis CCUG 73412, isolated from corneal scrapings as causative agent of keratitis.</title>
        <authorList>
            <person name="Connolly G."/>
            <person name="Jaen-Luchoro D."/>
            <person name="Pinyeiro-Iglesias B."/>
            <person name="Curry A."/>
            <person name="Knowles S."/>
            <person name="Moore E.R.B."/>
        </authorList>
    </citation>
    <scope>NUCLEOTIDE SEQUENCE</scope>
    <source>
        <strain evidence="3">CCUG 73412</strain>
    </source>
</reference>
<proteinExistence type="predicted"/>
<dbReference type="InterPro" id="IPR011010">
    <property type="entry name" value="DNA_brk_join_enz"/>
</dbReference>
<dbReference type="AlphaFoldDB" id="A0AAW6TFT3"/>
<dbReference type="GO" id="GO:0015074">
    <property type="term" value="P:DNA integration"/>
    <property type="evidence" value="ECO:0007669"/>
    <property type="project" value="InterPro"/>
</dbReference>
<protein>
    <submittedName>
        <fullName evidence="3">Site-specific integrase</fullName>
    </submittedName>
</protein>
<keyword evidence="1" id="KW-0233">DNA recombination</keyword>
<dbReference type="InterPro" id="IPR002104">
    <property type="entry name" value="Integrase_catalytic"/>
</dbReference>
<dbReference type="SUPFAM" id="SSF56349">
    <property type="entry name" value="DNA breaking-rejoining enzymes"/>
    <property type="match status" value="1"/>
</dbReference>
<evidence type="ECO:0000256" key="1">
    <source>
        <dbReference type="ARBA" id="ARBA00023172"/>
    </source>
</evidence>
<evidence type="ECO:0000313" key="3">
    <source>
        <dbReference type="EMBL" id="MDI4510846.1"/>
    </source>
</evidence>
<dbReference type="PROSITE" id="PS51898">
    <property type="entry name" value="TYR_RECOMBINASE"/>
    <property type="match status" value="1"/>
</dbReference>
<dbReference type="Gene3D" id="1.10.443.10">
    <property type="entry name" value="Intergrase catalytic core"/>
    <property type="match status" value="1"/>
</dbReference>
<dbReference type="EMBL" id="SSCJ01000013">
    <property type="protein sequence ID" value="MDI4510846.1"/>
    <property type="molecule type" value="Genomic_DNA"/>
</dbReference>
<organism evidence="3">
    <name type="scientific">Faucicola osloensis</name>
    <name type="common">Moraxella osloensis</name>
    <dbReference type="NCBI Taxonomy" id="34062"/>
    <lineage>
        <taxon>Bacteria</taxon>
        <taxon>Pseudomonadati</taxon>
        <taxon>Pseudomonadota</taxon>
        <taxon>Gammaproteobacteria</taxon>
        <taxon>Moraxellales</taxon>
        <taxon>Moraxellaceae</taxon>
        <taxon>Faucicola</taxon>
    </lineage>
</organism>
<dbReference type="InterPro" id="IPR013762">
    <property type="entry name" value="Integrase-like_cat_sf"/>
</dbReference>
<sequence>MSAKRTKISQKVEFKILTEEEITALIEDILSNEGSVIQALPKPDTEIQGYIISPQSCQDLLNIIMIGQKALTQFPLTKETLEQLSEPVAMPPHLAKSLKNNKNLNKQMVFLQLPILLEREKSNPKQLAWLKIAIYLTLMMYRLDKPSYYKALSVRFKLPITRSQSVYTWLKEKLPDINEGSDLRFDTLIEHFKVLSETVTASEKSKNPQKDQKQKRNQVGHIALYLELITGKKTKKAVDKEIKASEKPVLFPNNDKPVAFSLPSFINNGTKGNNTNNLEVNIPIDTNLVKYEPLDTENSSQSIKLTAFSAIPIELNNIRQPMFIEELADNLEPPIVTSIYTSNVLVKNSAPLQIKDLNLAQHSISAKEQHLVTHPSTLTPASYQEVFARFVIDADIYHKNKQLKKAETDEKSLEKLRLIKNCASVFLLSMLTATSVNWLIQPKILKKSKLFEFGKRHARLEFVLGITRQKLVFRQNKYENQYDIIKLPLPQQLLNYLVTLKKFPTSEELQVYLSSVRQDLGITYLSKQRIESSLQIILKNYVQGCNSHIADILSRVPLNQAPAMYYSSHTNEELVAFYRQAVVWLNKYEALDTGYIKKQEDFTTGSGFALKIEYVKEIFEDLQNLVLKAPSTIELFNRYSVYVWLIFCVLTGVRPNNAISHIHDIDLTVGWLMIDDKPNRAVKSHRLIPLCQALIQHLRLYLQFLSDFRHQHIHQSKVSRKIETILFELHRSGDKAEHHLLNLIAENADKVSSIQRGQVAQLLKNIIELSPYWTRHFVRTQLEKRQMPMTIINEIIGHERHLQQALGEYSSISKSQIKQQAKIFDDIATELGLTLSDKDFANKVTERLRALSL</sequence>
<evidence type="ECO:0000259" key="2">
    <source>
        <dbReference type="PROSITE" id="PS51898"/>
    </source>
</evidence>
<gene>
    <name evidence="3" type="ORF">E6P75_11640</name>
</gene>
<feature type="domain" description="Tyr recombinase" evidence="2">
    <location>
        <begin position="613"/>
        <end position="822"/>
    </location>
</feature>